<dbReference type="FunFam" id="2.70.100.10:FF:000001">
    <property type="entry name" value="Glucanase"/>
    <property type="match status" value="1"/>
</dbReference>
<dbReference type="InterPro" id="IPR000254">
    <property type="entry name" value="CBD"/>
</dbReference>
<dbReference type="PROSITE" id="PS00562">
    <property type="entry name" value="CBM1_1"/>
    <property type="match status" value="1"/>
</dbReference>
<dbReference type="SUPFAM" id="SSF57180">
    <property type="entry name" value="Cellulose-binding domain"/>
    <property type="match status" value="1"/>
</dbReference>
<gene>
    <name evidence="16" type="ORF">DSM5745_08050</name>
</gene>
<evidence type="ECO:0000256" key="6">
    <source>
        <dbReference type="ARBA" id="ARBA00023001"/>
    </source>
</evidence>
<dbReference type="InterPro" id="IPR035971">
    <property type="entry name" value="CBD_sf"/>
</dbReference>
<dbReference type="InterPro" id="IPR013320">
    <property type="entry name" value="ConA-like_dom_sf"/>
</dbReference>
<proteinExistence type="inferred from homology"/>
<organism evidence="16 17">
    <name type="scientific">Aspergillus mulundensis</name>
    <dbReference type="NCBI Taxonomy" id="1810919"/>
    <lineage>
        <taxon>Eukaryota</taxon>
        <taxon>Fungi</taxon>
        <taxon>Dikarya</taxon>
        <taxon>Ascomycota</taxon>
        <taxon>Pezizomycotina</taxon>
        <taxon>Eurotiomycetes</taxon>
        <taxon>Eurotiomycetidae</taxon>
        <taxon>Eurotiales</taxon>
        <taxon>Aspergillaceae</taxon>
        <taxon>Aspergillus</taxon>
        <taxon>Aspergillus subgen. Nidulantes</taxon>
    </lineage>
</organism>
<sequence>MASSFAMYKALLFFSSLLSAVQAQQVGTQQAEVHPSLTWQTCTDSGCTTVNGEVTIDANWRWLHTVDGWTNCYTGNEWDTSICTSNEVCAERCAVDGANYAATYGATTSGSALRLNFVTQSQQKNIGSRLYLMDDEDTYTMFYLLNREFTFDVDVSELPCGLNGAVYFVSMDADGGKSRYPTNEAGAKYGTGYCDSQCPRDLKFINGVANVEGWDASETNPNGGVGNHGSCCAEMDIWEANSISTAYTPHPCDTPGQTICDGDSCGGTYSNDRYAGTCDPDGCDFNPFRQGNKTFYGPGLTVDTNSPVTVVTQFLTDDGTDTGTLSEIKRFYVQNGNVIPNSESTFPSNPGNSITTEFCESQKTLFDDTDVFTPHGGMAGMGAALEQGMVLVLSLWDDNYANMLWLDSNYPTTEDPTKPGVARGTCPTDSGVPSEVEAEHPDAYVVYSNIKFGPIGSTFDEDGSGPSPTNTVTSSATSTTSGPTTTATGGGQAQRWEQCGGSGWNGPTSCVSPWTCTAVNQWYSQCL</sequence>
<keyword evidence="7" id="KW-1015">Disulfide bond</keyword>
<protein>
    <recommendedName>
        <fullName evidence="12">Glucanase</fullName>
        <ecNumber evidence="12">3.2.1.-</ecNumber>
    </recommendedName>
</protein>
<comment type="catalytic activity">
    <reaction evidence="1">
        <text>Hydrolysis of (1-&gt;4)-beta-D-glucosidic linkages in cellulose and cellotetraose, releasing cellobiose from the non-reducing ends of the chains.</text>
        <dbReference type="EC" id="3.2.1.91"/>
    </reaction>
</comment>
<evidence type="ECO:0000256" key="11">
    <source>
        <dbReference type="ARBA" id="ARBA00023326"/>
    </source>
</evidence>
<keyword evidence="10 12" id="KW-0326">Glycosidase</keyword>
<dbReference type="PANTHER" id="PTHR33753:SF2">
    <property type="entry name" value="GLYCOSIDE HYDROLASE FAMILY 7 PROTEIN"/>
    <property type="match status" value="1"/>
</dbReference>
<feature type="signal peptide" evidence="14">
    <location>
        <begin position="1"/>
        <end position="23"/>
    </location>
</feature>
<dbReference type="PANTHER" id="PTHR33753">
    <property type="entry name" value="1,4-BETA-D-GLUCAN CELLOBIOHYDROLASE B"/>
    <property type="match status" value="1"/>
</dbReference>
<dbReference type="RefSeq" id="XP_026601070.1">
    <property type="nucleotide sequence ID" value="XM_026750066.1"/>
</dbReference>
<keyword evidence="6 12" id="KW-0136">Cellulose degradation</keyword>
<feature type="compositionally biased region" description="Low complexity" evidence="13">
    <location>
        <begin position="466"/>
        <end position="487"/>
    </location>
</feature>
<dbReference type="Gene3D" id="2.70.100.10">
    <property type="entry name" value="Glycoside hydrolase, family 7, domain"/>
    <property type="match status" value="1"/>
</dbReference>
<dbReference type="InterPro" id="IPR001722">
    <property type="entry name" value="Glyco_hydro_7"/>
</dbReference>
<dbReference type="GO" id="GO:0005576">
    <property type="term" value="C:extracellular region"/>
    <property type="evidence" value="ECO:0007669"/>
    <property type="project" value="InterPro"/>
</dbReference>
<evidence type="ECO:0000256" key="12">
    <source>
        <dbReference type="RuleBase" id="RU361164"/>
    </source>
</evidence>
<evidence type="ECO:0000256" key="10">
    <source>
        <dbReference type="ARBA" id="ARBA00023295"/>
    </source>
</evidence>
<evidence type="ECO:0000256" key="9">
    <source>
        <dbReference type="ARBA" id="ARBA00023277"/>
    </source>
</evidence>
<dbReference type="GO" id="GO:0030248">
    <property type="term" value="F:cellulose binding"/>
    <property type="evidence" value="ECO:0007669"/>
    <property type="project" value="InterPro"/>
</dbReference>
<comment type="similarity">
    <text evidence="3 12">Belongs to the glycosyl hydrolase 7 (cellulase C) family.</text>
</comment>
<keyword evidence="5 12" id="KW-0378">Hydrolase</keyword>
<keyword evidence="8" id="KW-0325">Glycoprotein</keyword>
<dbReference type="PROSITE" id="PS51164">
    <property type="entry name" value="CBM1_2"/>
    <property type="match status" value="1"/>
</dbReference>
<evidence type="ECO:0000256" key="3">
    <source>
        <dbReference type="ARBA" id="ARBA00006044"/>
    </source>
</evidence>
<dbReference type="SMART" id="SM00236">
    <property type="entry name" value="fCBD"/>
    <property type="match status" value="1"/>
</dbReference>
<feature type="domain" description="CBM1" evidence="15">
    <location>
        <begin position="491"/>
        <end position="527"/>
    </location>
</feature>
<dbReference type="STRING" id="1810919.A0A3D8R913"/>
<dbReference type="EC" id="3.2.1.-" evidence="12"/>
<evidence type="ECO:0000256" key="2">
    <source>
        <dbReference type="ARBA" id="ARBA00002392"/>
    </source>
</evidence>
<dbReference type="GO" id="GO:0016162">
    <property type="term" value="F:cellulose 1,4-beta-cellobiosidase activity"/>
    <property type="evidence" value="ECO:0007669"/>
    <property type="project" value="UniProtKB-EC"/>
</dbReference>
<feature type="chain" id="PRO_5017542006" description="Glucanase" evidence="14">
    <location>
        <begin position="24"/>
        <end position="527"/>
    </location>
</feature>
<evidence type="ECO:0000256" key="14">
    <source>
        <dbReference type="SAM" id="SignalP"/>
    </source>
</evidence>
<feature type="region of interest" description="Disordered" evidence="13">
    <location>
        <begin position="414"/>
        <end position="435"/>
    </location>
</feature>
<evidence type="ECO:0000313" key="16">
    <source>
        <dbReference type="EMBL" id="RDW70539.1"/>
    </source>
</evidence>
<dbReference type="Pfam" id="PF00840">
    <property type="entry name" value="Glyco_hydro_7"/>
    <property type="match status" value="1"/>
</dbReference>
<dbReference type="GO" id="GO:0030245">
    <property type="term" value="P:cellulose catabolic process"/>
    <property type="evidence" value="ECO:0007669"/>
    <property type="project" value="UniProtKB-KW"/>
</dbReference>
<evidence type="ECO:0000256" key="8">
    <source>
        <dbReference type="ARBA" id="ARBA00023180"/>
    </source>
</evidence>
<dbReference type="InterPro" id="IPR037019">
    <property type="entry name" value="Glyco_hydro_7_sf"/>
</dbReference>
<accession>A0A3D8R913</accession>
<evidence type="ECO:0000259" key="15">
    <source>
        <dbReference type="PROSITE" id="PS51164"/>
    </source>
</evidence>
<name>A0A3D8R913_9EURO</name>
<dbReference type="Pfam" id="PF00734">
    <property type="entry name" value="CBM_1"/>
    <property type="match status" value="1"/>
</dbReference>
<reference evidence="16 17" key="1">
    <citation type="journal article" date="2018" name="IMA Fungus">
        <title>IMA Genome-F 9: Draft genome sequence of Annulohypoxylon stygium, Aspergillus mulundensis, Berkeleyomyces basicola (syn. Thielaviopsis basicola), Ceratocystis smalleyi, two Cercospora beticola strains, Coleophoma cylindrospora, Fusarium fracticaudum, Phialophora cf. hyalina, and Morchella septimelata.</title>
        <authorList>
            <person name="Wingfield B.D."/>
            <person name="Bills G.F."/>
            <person name="Dong Y."/>
            <person name="Huang W."/>
            <person name="Nel W.J."/>
            <person name="Swalarsk-Parry B.S."/>
            <person name="Vaghefi N."/>
            <person name="Wilken P.M."/>
            <person name="An Z."/>
            <person name="de Beer Z.W."/>
            <person name="De Vos L."/>
            <person name="Chen L."/>
            <person name="Duong T.A."/>
            <person name="Gao Y."/>
            <person name="Hammerbacher A."/>
            <person name="Kikkert J.R."/>
            <person name="Li Y."/>
            <person name="Li H."/>
            <person name="Li K."/>
            <person name="Li Q."/>
            <person name="Liu X."/>
            <person name="Ma X."/>
            <person name="Naidoo K."/>
            <person name="Pethybridge S.J."/>
            <person name="Sun J."/>
            <person name="Steenkamp E.T."/>
            <person name="van der Nest M.A."/>
            <person name="van Wyk S."/>
            <person name="Wingfield M.J."/>
            <person name="Xiong C."/>
            <person name="Yue Q."/>
            <person name="Zhang X."/>
        </authorList>
    </citation>
    <scope>NUCLEOTIDE SEQUENCE [LARGE SCALE GENOMIC DNA]</scope>
    <source>
        <strain evidence="16 17">DSM 5745</strain>
    </source>
</reference>
<keyword evidence="9" id="KW-0119">Carbohydrate metabolism</keyword>
<comment type="caution">
    <text evidence="16">The sequence shown here is derived from an EMBL/GenBank/DDBJ whole genome shotgun (WGS) entry which is preliminary data.</text>
</comment>
<dbReference type="GeneID" id="38118420"/>
<dbReference type="EMBL" id="PVWQ01000010">
    <property type="protein sequence ID" value="RDW70539.1"/>
    <property type="molecule type" value="Genomic_DNA"/>
</dbReference>
<dbReference type="OrthoDB" id="412382at2759"/>
<evidence type="ECO:0000256" key="4">
    <source>
        <dbReference type="ARBA" id="ARBA00022729"/>
    </source>
</evidence>
<dbReference type="Proteomes" id="UP000256690">
    <property type="component" value="Unassembled WGS sequence"/>
</dbReference>
<evidence type="ECO:0000256" key="7">
    <source>
        <dbReference type="ARBA" id="ARBA00023157"/>
    </source>
</evidence>
<evidence type="ECO:0000313" key="17">
    <source>
        <dbReference type="Proteomes" id="UP000256690"/>
    </source>
</evidence>
<keyword evidence="4 14" id="KW-0732">Signal</keyword>
<comment type="function">
    <text evidence="2">The biological conversion of cellulose to glucose generally requires three types of hydrolytic enzymes: (1) Endoglucanases which cut internal beta-1,4-glucosidic bonds; (2) Exocellobiohydrolases that cut the disaccharide cellobiose from the non-reducing end of the cellulose polymer chain; (3) Beta-1,4-glucosidases which hydrolyze the cellobiose and other short cello-oligosaccharides to glucose.</text>
</comment>
<dbReference type="AlphaFoldDB" id="A0A3D8R913"/>
<dbReference type="PRINTS" id="PR00734">
    <property type="entry name" value="GLHYDRLASE7"/>
</dbReference>
<dbReference type="CDD" id="cd07999">
    <property type="entry name" value="GH7_CBH_EG"/>
    <property type="match status" value="1"/>
</dbReference>
<dbReference type="SUPFAM" id="SSF49899">
    <property type="entry name" value="Concanavalin A-like lectins/glucanases"/>
    <property type="match status" value="1"/>
</dbReference>
<evidence type="ECO:0000256" key="13">
    <source>
        <dbReference type="SAM" id="MobiDB-lite"/>
    </source>
</evidence>
<evidence type="ECO:0000256" key="1">
    <source>
        <dbReference type="ARBA" id="ARBA00001641"/>
    </source>
</evidence>
<feature type="region of interest" description="Disordered" evidence="13">
    <location>
        <begin position="457"/>
        <end position="500"/>
    </location>
</feature>
<keyword evidence="11 12" id="KW-0624">Polysaccharide degradation</keyword>
<keyword evidence="17" id="KW-1185">Reference proteome</keyword>
<evidence type="ECO:0000256" key="5">
    <source>
        <dbReference type="ARBA" id="ARBA00022801"/>
    </source>
</evidence>